<dbReference type="RefSeq" id="WP_188681309.1">
    <property type="nucleotide sequence ID" value="NZ_BMNY01000002.1"/>
</dbReference>
<dbReference type="AlphaFoldDB" id="A0AA37BS04"/>
<accession>A0AA37BS04</accession>
<keyword evidence="4" id="KW-1185">Reference proteome</keyword>
<dbReference type="SUPFAM" id="SSF51735">
    <property type="entry name" value="NAD(P)-binding Rossmann-fold domains"/>
    <property type="match status" value="1"/>
</dbReference>
<evidence type="ECO:0000256" key="2">
    <source>
        <dbReference type="ARBA" id="ARBA00023002"/>
    </source>
</evidence>
<organism evidence="3 4">
    <name type="scientific">Thermogymnomonas acidicola</name>
    <dbReference type="NCBI Taxonomy" id="399579"/>
    <lineage>
        <taxon>Archaea</taxon>
        <taxon>Methanobacteriati</taxon>
        <taxon>Thermoplasmatota</taxon>
        <taxon>Thermoplasmata</taxon>
        <taxon>Thermoplasmatales</taxon>
        <taxon>Thermogymnomonas</taxon>
    </lineage>
</organism>
<evidence type="ECO:0000256" key="1">
    <source>
        <dbReference type="ARBA" id="ARBA00006484"/>
    </source>
</evidence>
<dbReference type="PRINTS" id="PR00081">
    <property type="entry name" value="GDHRDH"/>
</dbReference>
<dbReference type="GO" id="GO:0016491">
    <property type="term" value="F:oxidoreductase activity"/>
    <property type="evidence" value="ECO:0007669"/>
    <property type="project" value="UniProtKB-KW"/>
</dbReference>
<dbReference type="PRINTS" id="PR00080">
    <property type="entry name" value="SDRFAMILY"/>
</dbReference>
<evidence type="ECO:0000313" key="4">
    <source>
        <dbReference type="Proteomes" id="UP000632195"/>
    </source>
</evidence>
<dbReference type="Gene3D" id="3.40.50.720">
    <property type="entry name" value="NAD(P)-binding Rossmann-like Domain"/>
    <property type="match status" value="1"/>
</dbReference>
<dbReference type="Pfam" id="PF13561">
    <property type="entry name" value="adh_short_C2"/>
    <property type="match status" value="1"/>
</dbReference>
<dbReference type="NCBIfam" id="NF004746">
    <property type="entry name" value="PRK06077.1"/>
    <property type="match status" value="1"/>
</dbReference>
<reference evidence="3" key="2">
    <citation type="submission" date="2022-09" db="EMBL/GenBank/DDBJ databases">
        <authorList>
            <person name="Sun Q."/>
            <person name="Ohkuma M."/>
        </authorList>
    </citation>
    <scope>NUCLEOTIDE SEQUENCE</scope>
    <source>
        <strain evidence="3">JCM 13583</strain>
    </source>
</reference>
<dbReference type="EMBL" id="BMNY01000002">
    <property type="protein sequence ID" value="GGM75691.1"/>
    <property type="molecule type" value="Genomic_DNA"/>
</dbReference>
<dbReference type="PANTHER" id="PTHR43639">
    <property type="entry name" value="OXIDOREDUCTASE, SHORT-CHAIN DEHYDROGENASE/REDUCTASE FAMILY (AFU_ORTHOLOGUE AFUA_5G02870)"/>
    <property type="match status" value="1"/>
</dbReference>
<keyword evidence="2" id="KW-0560">Oxidoreductase</keyword>
<dbReference type="Proteomes" id="UP000632195">
    <property type="component" value="Unassembled WGS sequence"/>
</dbReference>
<proteinExistence type="inferred from homology"/>
<dbReference type="FunFam" id="3.40.50.720:FF:000084">
    <property type="entry name" value="Short-chain dehydrogenase reductase"/>
    <property type="match status" value="1"/>
</dbReference>
<gene>
    <name evidence="3" type="primary">fabG</name>
    <name evidence="3" type="ORF">GCM10007108_12030</name>
</gene>
<comment type="caution">
    <text evidence="3">The sequence shown here is derived from an EMBL/GenBank/DDBJ whole genome shotgun (WGS) entry which is preliminary data.</text>
</comment>
<sequence length="261" mass="28064">MFEIRGKTAVVTGSGRGIGRDIAVQLARLGARVVVNVKKRQEDGKETLNMVLGYSDGILVQADVSRRDGARTLVRETLDAFGQVHILVNNAGLGIGAPFLDADDALIDKMVSTNLMSAVYCSQEFARVMQPGGCIVMMASMAGVRPMSMLSLYGISKAAVIKLAEYLALELAPKRIRVNAVAPSVVRTKMGESLIEFLGLDDEEYGMKHTLTGRMITVEEVTDAVLFLIRSESITGHTLMIDSGQALMSELSLARLGAGQE</sequence>
<dbReference type="CDD" id="cd05233">
    <property type="entry name" value="SDR_c"/>
    <property type="match status" value="1"/>
</dbReference>
<dbReference type="PANTHER" id="PTHR43639:SF1">
    <property type="entry name" value="SHORT-CHAIN DEHYDROGENASE_REDUCTASE FAMILY PROTEIN"/>
    <property type="match status" value="1"/>
</dbReference>
<evidence type="ECO:0000313" key="3">
    <source>
        <dbReference type="EMBL" id="GGM75691.1"/>
    </source>
</evidence>
<reference evidence="3" key="1">
    <citation type="journal article" date="2014" name="Int. J. Syst. Evol. Microbiol.">
        <title>Complete genome sequence of Corynebacterium casei LMG S-19264T (=DSM 44701T), isolated from a smear-ripened cheese.</title>
        <authorList>
            <consortium name="US DOE Joint Genome Institute (JGI-PGF)"/>
            <person name="Walter F."/>
            <person name="Albersmeier A."/>
            <person name="Kalinowski J."/>
            <person name="Ruckert C."/>
        </authorList>
    </citation>
    <scope>NUCLEOTIDE SEQUENCE</scope>
    <source>
        <strain evidence="3">JCM 13583</strain>
    </source>
</reference>
<protein>
    <submittedName>
        <fullName evidence="3">3-ketoacyl-ACP reductase</fullName>
    </submittedName>
</protein>
<comment type="similarity">
    <text evidence="1">Belongs to the short-chain dehydrogenases/reductases (SDR) family.</text>
</comment>
<dbReference type="InterPro" id="IPR002347">
    <property type="entry name" value="SDR_fam"/>
</dbReference>
<name>A0AA37BS04_9ARCH</name>
<dbReference type="InterPro" id="IPR036291">
    <property type="entry name" value="NAD(P)-bd_dom_sf"/>
</dbReference>